<keyword evidence="6 13" id="KW-1133">Transmembrane helix</keyword>
<evidence type="ECO:0000313" key="14">
    <source>
        <dbReference type="EMBL" id="CAL1361666.1"/>
    </source>
</evidence>
<evidence type="ECO:0000256" key="9">
    <source>
        <dbReference type="ARBA" id="ARBA00023033"/>
    </source>
</evidence>
<evidence type="ECO:0000313" key="15">
    <source>
        <dbReference type="Proteomes" id="UP001497516"/>
    </source>
</evidence>
<dbReference type="PRINTS" id="PR00463">
    <property type="entry name" value="EP450I"/>
</dbReference>
<evidence type="ECO:0000256" key="6">
    <source>
        <dbReference type="ARBA" id="ARBA00022989"/>
    </source>
</evidence>
<keyword evidence="8 11" id="KW-0408">Iron</keyword>
<dbReference type="InterPro" id="IPR001128">
    <property type="entry name" value="Cyt_P450"/>
</dbReference>
<dbReference type="GO" id="GO:0016020">
    <property type="term" value="C:membrane"/>
    <property type="evidence" value="ECO:0007669"/>
    <property type="project" value="UniProtKB-SubCell"/>
</dbReference>
<keyword evidence="10 13" id="KW-0472">Membrane</keyword>
<evidence type="ECO:0000256" key="11">
    <source>
        <dbReference type="PIRSR" id="PIRSR602401-1"/>
    </source>
</evidence>
<evidence type="ECO:0000256" key="1">
    <source>
        <dbReference type="ARBA" id="ARBA00004167"/>
    </source>
</evidence>
<dbReference type="PRINTS" id="PR00385">
    <property type="entry name" value="P450"/>
</dbReference>
<dbReference type="InterPro" id="IPR050651">
    <property type="entry name" value="Plant_Cytochrome_P450_Monoox"/>
</dbReference>
<dbReference type="InterPro" id="IPR017972">
    <property type="entry name" value="Cyt_P450_CS"/>
</dbReference>
<comment type="subcellular location">
    <subcellularLocation>
        <location evidence="1">Membrane</location>
        <topology evidence="1">Single-pass membrane protein</topology>
    </subcellularLocation>
</comment>
<keyword evidence="5 11" id="KW-0479">Metal-binding</keyword>
<evidence type="ECO:0000256" key="3">
    <source>
        <dbReference type="ARBA" id="ARBA00022617"/>
    </source>
</evidence>
<keyword evidence="7 12" id="KW-0560">Oxidoreductase</keyword>
<feature type="binding site" description="axial binding residue" evidence="11">
    <location>
        <position position="497"/>
    </location>
    <ligand>
        <name>heme</name>
        <dbReference type="ChEBI" id="CHEBI:30413"/>
    </ligand>
    <ligandPart>
        <name>Fe</name>
        <dbReference type="ChEBI" id="CHEBI:18248"/>
    </ligandPart>
</feature>
<keyword evidence="15" id="KW-1185">Reference proteome</keyword>
<dbReference type="InterPro" id="IPR036396">
    <property type="entry name" value="Cyt_P450_sf"/>
</dbReference>
<proteinExistence type="inferred from homology"/>
<organism evidence="14 15">
    <name type="scientific">Linum trigynum</name>
    <dbReference type="NCBI Taxonomy" id="586398"/>
    <lineage>
        <taxon>Eukaryota</taxon>
        <taxon>Viridiplantae</taxon>
        <taxon>Streptophyta</taxon>
        <taxon>Embryophyta</taxon>
        <taxon>Tracheophyta</taxon>
        <taxon>Spermatophyta</taxon>
        <taxon>Magnoliopsida</taxon>
        <taxon>eudicotyledons</taxon>
        <taxon>Gunneridae</taxon>
        <taxon>Pentapetalae</taxon>
        <taxon>rosids</taxon>
        <taxon>fabids</taxon>
        <taxon>Malpighiales</taxon>
        <taxon>Linaceae</taxon>
        <taxon>Linum</taxon>
    </lineage>
</organism>
<evidence type="ECO:0000256" key="2">
    <source>
        <dbReference type="ARBA" id="ARBA00010617"/>
    </source>
</evidence>
<evidence type="ECO:0000256" key="7">
    <source>
        <dbReference type="ARBA" id="ARBA00023002"/>
    </source>
</evidence>
<dbReference type="GO" id="GO:0004497">
    <property type="term" value="F:monooxygenase activity"/>
    <property type="evidence" value="ECO:0007669"/>
    <property type="project" value="UniProtKB-KW"/>
</dbReference>
<dbReference type="EMBL" id="OZ034814">
    <property type="protein sequence ID" value="CAL1361666.1"/>
    <property type="molecule type" value="Genomic_DNA"/>
</dbReference>
<evidence type="ECO:0000256" key="5">
    <source>
        <dbReference type="ARBA" id="ARBA00022723"/>
    </source>
</evidence>
<evidence type="ECO:0008006" key="16">
    <source>
        <dbReference type="Google" id="ProtNLM"/>
    </source>
</evidence>
<dbReference type="Pfam" id="PF00067">
    <property type="entry name" value="p450"/>
    <property type="match status" value="1"/>
</dbReference>
<name>A0AAV2D1L3_9ROSI</name>
<keyword evidence="4 13" id="KW-0812">Transmembrane</keyword>
<dbReference type="SUPFAM" id="SSF48264">
    <property type="entry name" value="Cytochrome P450"/>
    <property type="match status" value="1"/>
</dbReference>
<evidence type="ECO:0000256" key="10">
    <source>
        <dbReference type="ARBA" id="ARBA00023136"/>
    </source>
</evidence>
<gene>
    <name evidence="14" type="ORF">LTRI10_LOCUS9031</name>
</gene>
<dbReference type="Proteomes" id="UP001497516">
    <property type="component" value="Chromosome 10"/>
</dbReference>
<keyword evidence="9 12" id="KW-0503">Monooxygenase</keyword>
<evidence type="ECO:0000256" key="13">
    <source>
        <dbReference type="SAM" id="Phobius"/>
    </source>
</evidence>
<dbReference type="Gene3D" id="1.10.630.10">
    <property type="entry name" value="Cytochrome P450"/>
    <property type="match status" value="1"/>
</dbReference>
<evidence type="ECO:0000256" key="12">
    <source>
        <dbReference type="RuleBase" id="RU000461"/>
    </source>
</evidence>
<evidence type="ECO:0000256" key="4">
    <source>
        <dbReference type="ARBA" id="ARBA00022692"/>
    </source>
</evidence>
<keyword evidence="3 11" id="KW-0349">Heme</keyword>
<comment type="cofactor">
    <cofactor evidence="11">
        <name>heme</name>
        <dbReference type="ChEBI" id="CHEBI:30413"/>
    </cofactor>
</comment>
<dbReference type="InterPro" id="IPR002401">
    <property type="entry name" value="Cyt_P450_E_grp-I"/>
</dbReference>
<comment type="similarity">
    <text evidence="2 12">Belongs to the cytochrome P450 family.</text>
</comment>
<sequence>MELLSSSSRYLLPISGFLVSLLLLYKLIIPIRNPKSKTPPNLPPEPPGGLPIIGHLLHFAISRKTLARTFADMADRHGPVFSVRLGVHRVAVVSDAATIQECFTAQDRALASRPKSSQAEHLTYNYAGFAAAPYGSYWRDVRKVAVTQLLSAHRLKSLRHVQVSEIGMLMKELYLLCLQGNDEPENRGGGSVVVVISELFQQLTSNSITRLIAGKRSFDYRGNNGEDGERIGELLKEFMRVCGEFVPSDMLPFMRWTDWLPGPVKSMKRNALELDAVMQSWVEEHKVKKIRRPANNPEGSISNEHNDFTDVMLSQIDEDFCPEYSPETVIKATAMTLILGSAETTSVTMTWILSNLLNNRRAMELARQELDNKVGRARLVEPSDIDKLVYVQAIVKETLRLYPAAPVGVPHEAIRDCNVGGYHVPKGTHVFTNLWKLHRDPNVWSDPDEFKPERFIVADGGGGDDESSSVDVNNYHNSSFGQNNFRFMPFGAGRRSCPGMGLALQVLNLTLARLLQGFTITTPAGEEEAVDMGEGLGFTLPKATPLKVRIAPRLLPRLYES</sequence>
<feature type="transmembrane region" description="Helical" evidence="13">
    <location>
        <begin position="12"/>
        <end position="29"/>
    </location>
</feature>
<accession>A0AAV2D1L3</accession>
<reference evidence="14 15" key="1">
    <citation type="submission" date="2024-04" db="EMBL/GenBank/DDBJ databases">
        <authorList>
            <person name="Fracassetti M."/>
        </authorList>
    </citation>
    <scope>NUCLEOTIDE SEQUENCE [LARGE SCALE GENOMIC DNA]</scope>
</reference>
<dbReference type="GO" id="GO:0016705">
    <property type="term" value="F:oxidoreductase activity, acting on paired donors, with incorporation or reduction of molecular oxygen"/>
    <property type="evidence" value="ECO:0007669"/>
    <property type="project" value="InterPro"/>
</dbReference>
<evidence type="ECO:0000256" key="8">
    <source>
        <dbReference type="ARBA" id="ARBA00023004"/>
    </source>
</evidence>
<protein>
    <recommendedName>
        <fullName evidence="16">Cytochrome P450</fullName>
    </recommendedName>
</protein>
<dbReference type="PANTHER" id="PTHR47947:SF1">
    <property type="entry name" value="CYTOCHROME P450 82E3"/>
    <property type="match status" value="1"/>
</dbReference>
<dbReference type="AlphaFoldDB" id="A0AAV2D1L3"/>
<dbReference type="FunFam" id="1.10.630.10:FF:000026">
    <property type="entry name" value="Cytochrome P450 82C4"/>
    <property type="match status" value="1"/>
</dbReference>
<dbReference type="GO" id="GO:0020037">
    <property type="term" value="F:heme binding"/>
    <property type="evidence" value="ECO:0007669"/>
    <property type="project" value="InterPro"/>
</dbReference>
<dbReference type="PANTHER" id="PTHR47947">
    <property type="entry name" value="CYTOCHROME P450 82C3-RELATED"/>
    <property type="match status" value="1"/>
</dbReference>
<dbReference type="GO" id="GO:0005506">
    <property type="term" value="F:iron ion binding"/>
    <property type="evidence" value="ECO:0007669"/>
    <property type="project" value="InterPro"/>
</dbReference>
<dbReference type="PROSITE" id="PS00086">
    <property type="entry name" value="CYTOCHROME_P450"/>
    <property type="match status" value="1"/>
</dbReference>